<dbReference type="PANTHER" id="PTHR43808">
    <property type="entry name" value="ACETYLORNITHINE DEACETYLASE"/>
    <property type="match status" value="1"/>
</dbReference>
<evidence type="ECO:0000256" key="8">
    <source>
        <dbReference type="ARBA" id="ARBA00022490"/>
    </source>
</evidence>
<dbReference type="PROSITE" id="PS00759">
    <property type="entry name" value="ARGE_DAPE_CPG2_2"/>
    <property type="match status" value="1"/>
</dbReference>
<evidence type="ECO:0000256" key="3">
    <source>
        <dbReference type="ARBA" id="ARBA00004496"/>
    </source>
</evidence>
<dbReference type="SUPFAM" id="SSF55031">
    <property type="entry name" value="Bacterial exopeptidase dimerisation domain"/>
    <property type="match status" value="1"/>
</dbReference>
<dbReference type="RefSeq" id="WP_058525748.1">
    <property type="nucleotide sequence ID" value="NZ_CAAAHY010000021.1"/>
</dbReference>
<dbReference type="GO" id="GO:0008777">
    <property type="term" value="F:acetylornithine deacetylase activity"/>
    <property type="evidence" value="ECO:0007669"/>
    <property type="project" value="TreeGrafter"/>
</dbReference>
<dbReference type="GO" id="GO:0009089">
    <property type="term" value="P:lysine biosynthetic process via diaminopimelate"/>
    <property type="evidence" value="ECO:0007669"/>
    <property type="project" value="UniProtKB-UniPathway"/>
</dbReference>
<evidence type="ECO:0000256" key="1">
    <source>
        <dbReference type="ARBA" id="ARBA00001941"/>
    </source>
</evidence>
<dbReference type="Gene3D" id="3.40.630.10">
    <property type="entry name" value="Zn peptidases"/>
    <property type="match status" value="1"/>
</dbReference>
<dbReference type="PATRIC" id="fig|448.7.peg.594"/>
<evidence type="ECO:0000256" key="15">
    <source>
        <dbReference type="ARBA" id="ARBA00051301"/>
    </source>
</evidence>
<dbReference type="SUPFAM" id="SSF53187">
    <property type="entry name" value="Zn-dependent exopeptidases"/>
    <property type="match status" value="1"/>
</dbReference>
<evidence type="ECO:0000256" key="7">
    <source>
        <dbReference type="ARBA" id="ARBA00016853"/>
    </source>
</evidence>
<accession>A0A0W0TU91</accession>
<evidence type="ECO:0000256" key="5">
    <source>
        <dbReference type="ARBA" id="ARBA00005691"/>
    </source>
</evidence>
<dbReference type="InterPro" id="IPR011650">
    <property type="entry name" value="Peptidase_M20_dimer"/>
</dbReference>
<keyword evidence="12 17" id="KW-0378">Hydrolase</keyword>
<evidence type="ECO:0000313" key="18">
    <source>
        <dbReference type="Proteomes" id="UP000054773"/>
    </source>
</evidence>
<evidence type="ECO:0000256" key="2">
    <source>
        <dbReference type="ARBA" id="ARBA00001947"/>
    </source>
</evidence>
<dbReference type="Pfam" id="PF07687">
    <property type="entry name" value="M20_dimer"/>
    <property type="match status" value="1"/>
</dbReference>
<dbReference type="CDD" id="cd03894">
    <property type="entry name" value="M20_ArgE"/>
    <property type="match status" value="1"/>
</dbReference>
<keyword evidence="13" id="KW-0862">Zinc</keyword>
<name>A0A0W0TU91_LEGER</name>
<dbReference type="InterPro" id="IPR001261">
    <property type="entry name" value="ArgE/DapE_CS"/>
</dbReference>
<dbReference type="GO" id="GO:0009014">
    <property type="term" value="F:succinyl-diaminopimelate desuccinylase activity"/>
    <property type="evidence" value="ECO:0007669"/>
    <property type="project" value="UniProtKB-EC"/>
</dbReference>
<evidence type="ECO:0000256" key="14">
    <source>
        <dbReference type="ARBA" id="ARBA00023285"/>
    </source>
</evidence>
<comment type="pathway">
    <text evidence="4">Amino-acid biosynthesis; L-lysine biosynthesis via DAP pathway; LL-2,6-diaminopimelate from (S)-tetrahydrodipicolinate (succinylase route): step 3/3.</text>
</comment>
<dbReference type="NCBIfam" id="TIGR01892">
    <property type="entry name" value="AcOrn-deacetyl"/>
    <property type="match status" value="1"/>
</dbReference>
<organism evidence="17 18">
    <name type="scientific">Legionella erythra</name>
    <dbReference type="NCBI Taxonomy" id="448"/>
    <lineage>
        <taxon>Bacteria</taxon>
        <taxon>Pseudomonadati</taxon>
        <taxon>Pseudomonadota</taxon>
        <taxon>Gammaproteobacteria</taxon>
        <taxon>Legionellales</taxon>
        <taxon>Legionellaceae</taxon>
        <taxon>Legionella</taxon>
    </lineage>
</organism>
<evidence type="ECO:0000256" key="6">
    <source>
        <dbReference type="ARBA" id="ARBA00011921"/>
    </source>
</evidence>
<dbReference type="GO" id="GO:0006526">
    <property type="term" value="P:L-arginine biosynthetic process"/>
    <property type="evidence" value="ECO:0007669"/>
    <property type="project" value="UniProtKB-KW"/>
</dbReference>
<reference evidence="17 18" key="1">
    <citation type="submission" date="2015-11" db="EMBL/GenBank/DDBJ databases">
        <title>Genomic analysis of 38 Legionella species identifies large and diverse effector repertoires.</title>
        <authorList>
            <person name="Burstein D."/>
            <person name="Amaro F."/>
            <person name="Zusman T."/>
            <person name="Lifshitz Z."/>
            <person name="Cohen O."/>
            <person name="Gilbert J.A."/>
            <person name="Pupko T."/>
            <person name="Shuman H.A."/>
            <person name="Segal G."/>
        </authorList>
    </citation>
    <scope>NUCLEOTIDE SEQUENCE [LARGE SCALE GENOMIC DNA]</scope>
    <source>
        <strain evidence="17 18">SE-32A-C8</strain>
    </source>
</reference>
<keyword evidence="8" id="KW-0963">Cytoplasm</keyword>
<dbReference type="InterPro" id="IPR002933">
    <property type="entry name" value="Peptidase_M20"/>
</dbReference>
<evidence type="ECO:0000313" key="17">
    <source>
        <dbReference type="EMBL" id="KTC99177.1"/>
    </source>
</evidence>
<evidence type="ECO:0000256" key="11">
    <source>
        <dbReference type="ARBA" id="ARBA00022723"/>
    </source>
</evidence>
<comment type="subcellular location">
    <subcellularLocation>
        <location evidence="3">Cytoplasm</location>
    </subcellularLocation>
</comment>
<comment type="catalytic activity">
    <reaction evidence="15">
        <text>N-succinyl-(2S,6S)-2,6-diaminopimelate + H2O = (2S,6S)-2,6-diaminopimelate + succinate</text>
        <dbReference type="Rhea" id="RHEA:22608"/>
        <dbReference type="ChEBI" id="CHEBI:15377"/>
        <dbReference type="ChEBI" id="CHEBI:30031"/>
        <dbReference type="ChEBI" id="CHEBI:57609"/>
        <dbReference type="ChEBI" id="CHEBI:58087"/>
        <dbReference type="EC" id="3.5.1.18"/>
    </reaction>
</comment>
<evidence type="ECO:0000256" key="10">
    <source>
        <dbReference type="ARBA" id="ARBA00022605"/>
    </source>
</evidence>
<dbReference type="FunFam" id="3.30.70.360:FF:000003">
    <property type="entry name" value="Acetylornithine deacetylase"/>
    <property type="match status" value="1"/>
</dbReference>
<comment type="caution">
    <text evidence="17">The sequence shown here is derived from an EMBL/GenBank/DDBJ whole genome shotgun (WGS) entry which is preliminary data.</text>
</comment>
<dbReference type="OrthoDB" id="3665926at2"/>
<comment type="similarity">
    <text evidence="5">Belongs to the peptidase M20A family. ArgE subfamily.</text>
</comment>
<dbReference type="NCBIfam" id="TIGR01910">
    <property type="entry name" value="DapE-ArgE"/>
    <property type="match status" value="1"/>
</dbReference>
<dbReference type="UniPathway" id="UPA00034">
    <property type="reaction ID" value="UER00021"/>
</dbReference>
<evidence type="ECO:0000256" key="12">
    <source>
        <dbReference type="ARBA" id="ARBA00022801"/>
    </source>
</evidence>
<keyword evidence="18" id="KW-1185">Reference proteome</keyword>
<dbReference type="STRING" id="448.Lery_0570"/>
<dbReference type="InterPro" id="IPR050072">
    <property type="entry name" value="Peptidase_M20A"/>
</dbReference>
<protein>
    <recommendedName>
        <fullName evidence="7">Probable succinyl-diaminopimelate desuccinylase</fullName>
        <ecNumber evidence="6">3.5.1.18</ecNumber>
    </recommendedName>
</protein>
<dbReference type="InterPro" id="IPR010169">
    <property type="entry name" value="AcOrn-deacetyl"/>
</dbReference>
<keyword evidence="14" id="KW-0170">Cobalt</keyword>
<dbReference type="GO" id="GO:0005737">
    <property type="term" value="C:cytoplasm"/>
    <property type="evidence" value="ECO:0007669"/>
    <property type="project" value="UniProtKB-SubCell"/>
</dbReference>
<dbReference type="NCBIfam" id="NF005710">
    <property type="entry name" value="PRK07522.1"/>
    <property type="match status" value="1"/>
</dbReference>
<dbReference type="InterPro" id="IPR010182">
    <property type="entry name" value="ArgE/DapE"/>
</dbReference>
<dbReference type="AlphaFoldDB" id="A0A0W0TU91"/>
<dbReference type="Proteomes" id="UP000054773">
    <property type="component" value="Unassembled WGS sequence"/>
</dbReference>
<dbReference type="Pfam" id="PF01546">
    <property type="entry name" value="Peptidase_M20"/>
    <property type="match status" value="1"/>
</dbReference>
<dbReference type="PROSITE" id="PS00758">
    <property type="entry name" value="ARGE_DAPE_CPG2_1"/>
    <property type="match status" value="1"/>
</dbReference>
<evidence type="ECO:0000256" key="13">
    <source>
        <dbReference type="ARBA" id="ARBA00022833"/>
    </source>
</evidence>
<proteinExistence type="inferred from homology"/>
<sequence>MNTTAWLHRLIGFNTVSSNSNLDLIDAVADWFKSHQIETTIIPGTADNKANLIATLPASNGGRQGGLLLSGHTDVVPVAGQLWDTDPFSAIEKDGRIYGRGACDMKGYLAVMLAIVPEIKQYALQKPVHFAFTCDEEIGCLGVDFVAEYLQRIKLQPEGCIIGEPSSMKPIVGEKSRRVYHCQVQGKAAHSSMVTEGCNAIEYASRLICYINDLFNHLKTTGPFDDAFNIPYSTISTNLISGGNASNIIPGLCEFMLEIRYIPEFPLEHFRSQIENHINEQLLPDMRKTYHDAVIYFDQVSDALGFTAREDAAITHLLRTITGVKERLKVSYATEAGAFQDIGIPTIICGPGDIAQAHRPNEFVTLDQLTICEHVLKNVIQFFCGQGVN</sequence>
<evidence type="ECO:0000256" key="9">
    <source>
        <dbReference type="ARBA" id="ARBA00022571"/>
    </source>
</evidence>
<dbReference type="GO" id="GO:0046872">
    <property type="term" value="F:metal ion binding"/>
    <property type="evidence" value="ECO:0007669"/>
    <property type="project" value="UniProtKB-KW"/>
</dbReference>
<dbReference type="Gene3D" id="3.30.70.360">
    <property type="match status" value="1"/>
</dbReference>
<dbReference type="InterPro" id="IPR036264">
    <property type="entry name" value="Bact_exopeptidase_dim_dom"/>
</dbReference>
<dbReference type="PANTHER" id="PTHR43808:SF31">
    <property type="entry name" value="N-ACETYL-L-CITRULLINE DEACETYLASE"/>
    <property type="match status" value="1"/>
</dbReference>
<evidence type="ECO:0000259" key="16">
    <source>
        <dbReference type="Pfam" id="PF07687"/>
    </source>
</evidence>
<feature type="domain" description="Peptidase M20 dimerisation" evidence="16">
    <location>
        <begin position="173"/>
        <end position="284"/>
    </location>
</feature>
<keyword evidence="10" id="KW-0028">Amino-acid biosynthesis</keyword>
<dbReference type="EMBL" id="LNYA01000006">
    <property type="protein sequence ID" value="KTC99177.1"/>
    <property type="molecule type" value="Genomic_DNA"/>
</dbReference>
<dbReference type="EC" id="3.5.1.18" evidence="6"/>
<gene>
    <name evidence="17" type="ORF">Lery_0570</name>
</gene>
<keyword evidence="9" id="KW-0055">Arginine biosynthesis</keyword>
<evidence type="ECO:0000256" key="4">
    <source>
        <dbReference type="ARBA" id="ARBA00005130"/>
    </source>
</evidence>
<comment type="cofactor">
    <cofactor evidence="1">
        <name>Co(2+)</name>
        <dbReference type="ChEBI" id="CHEBI:48828"/>
    </cofactor>
</comment>
<keyword evidence="11" id="KW-0479">Metal-binding</keyword>
<comment type="cofactor">
    <cofactor evidence="2">
        <name>Zn(2+)</name>
        <dbReference type="ChEBI" id="CHEBI:29105"/>
    </cofactor>
</comment>